<dbReference type="InterPro" id="IPR046364">
    <property type="entry name" value="Exo70_C"/>
</dbReference>
<keyword evidence="2 3" id="KW-0813">Transport</keyword>
<feature type="domain" description="Exocyst complex subunit Exo70 C-terminal" evidence="5">
    <location>
        <begin position="388"/>
        <end position="746"/>
    </location>
</feature>
<dbReference type="SUPFAM" id="SSF74788">
    <property type="entry name" value="Cullin repeat-like"/>
    <property type="match status" value="1"/>
</dbReference>
<feature type="domain" description="RNase H type-1" evidence="6">
    <location>
        <begin position="58"/>
        <end position="154"/>
    </location>
</feature>
<evidence type="ECO:0000313" key="8">
    <source>
        <dbReference type="Proteomes" id="UP001396334"/>
    </source>
</evidence>
<evidence type="ECO:0000256" key="3">
    <source>
        <dbReference type="RuleBase" id="RU365026"/>
    </source>
</evidence>
<feature type="compositionally biased region" description="Acidic residues" evidence="4">
    <location>
        <begin position="302"/>
        <end position="316"/>
    </location>
</feature>
<protein>
    <recommendedName>
        <fullName evidence="3">Exocyst subunit Exo70 family protein</fullName>
    </recommendedName>
</protein>
<dbReference type="Gene3D" id="3.30.420.10">
    <property type="entry name" value="Ribonuclease H-like superfamily/Ribonuclease H"/>
    <property type="match status" value="1"/>
</dbReference>
<evidence type="ECO:0000256" key="4">
    <source>
        <dbReference type="SAM" id="MobiDB-lite"/>
    </source>
</evidence>
<evidence type="ECO:0000259" key="6">
    <source>
        <dbReference type="Pfam" id="PF13456"/>
    </source>
</evidence>
<dbReference type="InterPro" id="IPR004140">
    <property type="entry name" value="Exo70"/>
</dbReference>
<dbReference type="InterPro" id="IPR036397">
    <property type="entry name" value="RNaseH_sf"/>
</dbReference>
<dbReference type="InterPro" id="IPR012337">
    <property type="entry name" value="RNaseH-like_sf"/>
</dbReference>
<evidence type="ECO:0000256" key="2">
    <source>
        <dbReference type="ARBA" id="ARBA00022448"/>
    </source>
</evidence>
<accession>A0ABR2U0E0</accession>
<dbReference type="Pfam" id="PF03081">
    <property type="entry name" value="Exo70_C"/>
    <property type="match status" value="1"/>
</dbReference>
<dbReference type="InterPro" id="IPR002156">
    <property type="entry name" value="RNaseH_domain"/>
</dbReference>
<sequence>MPHTRGKDCTRHHRTSGAAFSLCPTHVRPIIFGVVMIQADSLLSYLASPPSGTVAISVDGAFVQSHGAGIGVVARDSAGRVLGGLAQHSAAPSSSVSAEATAVLAGLHLACEQGWPMVIIQTDSAQIVNRLRSDPESDLSELRSMLDPHMRILSAHPCFHKGKMRSIFMKSPSPTRTTPSGSPFTLSLMEENIEAAETCITKWDSNASYCNLASLFSEPNREEAKQYLSSIKGLQKAMQYLASHQSTSHQLLRAQTLMQTAMKRLRREFNQILKSSRNCLDPESVSTHSSSTPSLSRSSFSDFEEDDSDNDTESIPEVDRVSSAAMADLRAIAEAMISAGYGKECFKLYKTVRKSIIDQALYNLGVDKALSFQQIQKMEWETLEAKIKNWLNAVKVAVRTLFYGERILCDKVFAISSAIRESCFTDITKEGALHLFGFPENVAKCKNTPEKMFRILDLYEAVSDLWPEIESIFSFESTSTVRSTAVNSLVRLGDAVRTMLTDFETAIQKDSSKTRVPGGGIHPLTRYVMNYISFLADYSRVLSDIVADWPLSVPSPLPESYLGSPNKEESICSPISVRLAWLILVMLCKLDGKAEMYRDVALSYLFLANNLEYVISKVRQSNLKLLLGDDWVTNHEQKVRKYASNYERIGWSKVIASLPENPTAEIQVDQVMDHFRNFNSAFEEAYKKQSSWVVPDPKLRDEIKISFARRIGPVYKEFFDNYGGVQLQVTESFVKYTPDDLGNYCSDLFFGSAGSGSGSGSKSVGGGARTSR</sequence>
<evidence type="ECO:0000259" key="5">
    <source>
        <dbReference type="Pfam" id="PF03081"/>
    </source>
</evidence>
<evidence type="ECO:0000256" key="1">
    <source>
        <dbReference type="ARBA" id="ARBA00006756"/>
    </source>
</evidence>
<name>A0ABR2U0E0_9ROSI</name>
<comment type="function">
    <text evidence="3">Component of the exocyst complex.</text>
</comment>
<dbReference type="SUPFAM" id="SSF53098">
    <property type="entry name" value="Ribonuclease H-like"/>
    <property type="match status" value="1"/>
</dbReference>
<gene>
    <name evidence="7" type="ORF">V6N11_071550</name>
</gene>
<dbReference type="InterPro" id="IPR016159">
    <property type="entry name" value="Cullin_repeat-like_dom_sf"/>
</dbReference>
<comment type="similarity">
    <text evidence="1 3">Belongs to the EXO70 family.</text>
</comment>
<dbReference type="Proteomes" id="UP001396334">
    <property type="component" value="Unassembled WGS sequence"/>
</dbReference>
<dbReference type="InterPro" id="IPR044730">
    <property type="entry name" value="RNase_H-like_dom_plant"/>
</dbReference>
<dbReference type="EMBL" id="JBBPBN010000003">
    <property type="protein sequence ID" value="KAK9043203.1"/>
    <property type="molecule type" value="Genomic_DNA"/>
</dbReference>
<dbReference type="CDD" id="cd06222">
    <property type="entry name" value="RNase_H_like"/>
    <property type="match status" value="1"/>
</dbReference>
<keyword evidence="3" id="KW-0268">Exocytosis</keyword>
<organism evidence="7 8">
    <name type="scientific">Hibiscus sabdariffa</name>
    <name type="common">roselle</name>
    <dbReference type="NCBI Taxonomy" id="183260"/>
    <lineage>
        <taxon>Eukaryota</taxon>
        <taxon>Viridiplantae</taxon>
        <taxon>Streptophyta</taxon>
        <taxon>Embryophyta</taxon>
        <taxon>Tracheophyta</taxon>
        <taxon>Spermatophyta</taxon>
        <taxon>Magnoliopsida</taxon>
        <taxon>eudicotyledons</taxon>
        <taxon>Gunneridae</taxon>
        <taxon>Pentapetalae</taxon>
        <taxon>rosids</taxon>
        <taxon>malvids</taxon>
        <taxon>Malvales</taxon>
        <taxon>Malvaceae</taxon>
        <taxon>Malvoideae</taxon>
        <taxon>Hibiscus</taxon>
    </lineage>
</organism>
<keyword evidence="3" id="KW-0653">Protein transport</keyword>
<keyword evidence="8" id="KW-1185">Reference proteome</keyword>
<reference evidence="7 8" key="1">
    <citation type="journal article" date="2024" name="G3 (Bethesda)">
        <title>Genome assembly of Hibiscus sabdariffa L. provides insights into metabolisms of medicinal natural products.</title>
        <authorList>
            <person name="Kim T."/>
        </authorList>
    </citation>
    <scope>NUCLEOTIDE SEQUENCE [LARGE SCALE GENOMIC DNA]</scope>
    <source>
        <strain evidence="7">TK-2024</strain>
        <tissue evidence="7">Old leaves</tissue>
    </source>
</reference>
<dbReference type="Gene3D" id="1.20.1280.170">
    <property type="entry name" value="Exocyst complex component Exo70"/>
    <property type="match status" value="1"/>
</dbReference>
<dbReference type="Pfam" id="PF20669">
    <property type="entry name" value="Exo70_N"/>
    <property type="match status" value="1"/>
</dbReference>
<feature type="region of interest" description="Disordered" evidence="4">
    <location>
        <begin position="280"/>
        <end position="317"/>
    </location>
</feature>
<dbReference type="Pfam" id="PF13456">
    <property type="entry name" value="RVT_3"/>
    <property type="match status" value="1"/>
</dbReference>
<proteinExistence type="inferred from homology"/>
<comment type="caution">
    <text evidence="7">The sequence shown here is derived from an EMBL/GenBank/DDBJ whole genome shotgun (WGS) entry which is preliminary data.</text>
</comment>
<feature type="compositionally biased region" description="Low complexity" evidence="4">
    <location>
        <begin position="281"/>
        <end position="301"/>
    </location>
</feature>
<evidence type="ECO:0000313" key="7">
    <source>
        <dbReference type="EMBL" id="KAK9043203.1"/>
    </source>
</evidence>
<dbReference type="PANTHER" id="PTHR12542">
    <property type="entry name" value="EXOCYST COMPLEX PROTEIN EXO70"/>
    <property type="match status" value="1"/>
</dbReference>
<dbReference type="PANTHER" id="PTHR12542:SF17">
    <property type="entry name" value="EXOCYST SUBUNIT EXO70 FAMILY PROTEIN"/>
    <property type="match status" value="1"/>
</dbReference>